<feature type="compositionally biased region" description="Low complexity" evidence="1">
    <location>
        <begin position="73"/>
        <end position="86"/>
    </location>
</feature>
<feature type="signal peptide" evidence="2">
    <location>
        <begin position="1"/>
        <end position="17"/>
    </location>
</feature>
<evidence type="ECO:0000256" key="1">
    <source>
        <dbReference type="SAM" id="MobiDB-lite"/>
    </source>
</evidence>
<dbReference type="GeneID" id="112454362"/>
<reference evidence="4" key="1">
    <citation type="submission" date="2025-08" db="UniProtKB">
        <authorList>
            <consortium name="RefSeq"/>
        </authorList>
    </citation>
    <scope>IDENTIFICATION</scope>
    <source>
        <tissue evidence="4">Whole body</tissue>
    </source>
</reference>
<feature type="compositionally biased region" description="Low complexity" evidence="1">
    <location>
        <begin position="141"/>
        <end position="157"/>
    </location>
</feature>
<keyword evidence="2" id="KW-0732">Signal</keyword>
<feature type="region of interest" description="Disordered" evidence="1">
    <location>
        <begin position="69"/>
        <end position="102"/>
    </location>
</feature>
<name>A0A6J1PP35_9HYME</name>
<evidence type="ECO:0000313" key="3">
    <source>
        <dbReference type="Proteomes" id="UP000504618"/>
    </source>
</evidence>
<keyword evidence="3" id="KW-1185">Reference proteome</keyword>
<dbReference type="RefSeq" id="XP_024871474.1">
    <property type="nucleotide sequence ID" value="XM_025015706.1"/>
</dbReference>
<dbReference type="AlphaFoldDB" id="A0A6J1PP35"/>
<accession>A0A6J1PP35</accession>
<proteinExistence type="predicted"/>
<feature type="region of interest" description="Disordered" evidence="1">
    <location>
        <begin position="118"/>
        <end position="157"/>
    </location>
</feature>
<gene>
    <name evidence="4" type="primary">LOC112454362</name>
</gene>
<protein>
    <submittedName>
        <fullName evidence="4">Uncharacterized protein LOC112454362</fullName>
    </submittedName>
</protein>
<organism evidence="3 4">
    <name type="scientific">Temnothorax curvispinosus</name>
    <dbReference type="NCBI Taxonomy" id="300111"/>
    <lineage>
        <taxon>Eukaryota</taxon>
        <taxon>Metazoa</taxon>
        <taxon>Ecdysozoa</taxon>
        <taxon>Arthropoda</taxon>
        <taxon>Hexapoda</taxon>
        <taxon>Insecta</taxon>
        <taxon>Pterygota</taxon>
        <taxon>Neoptera</taxon>
        <taxon>Endopterygota</taxon>
        <taxon>Hymenoptera</taxon>
        <taxon>Apocrita</taxon>
        <taxon>Aculeata</taxon>
        <taxon>Formicoidea</taxon>
        <taxon>Formicidae</taxon>
        <taxon>Myrmicinae</taxon>
        <taxon>Temnothorax</taxon>
    </lineage>
</organism>
<dbReference type="Proteomes" id="UP000504618">
    <property type="component" value="Unplaced"/>
</dbReference>
<sequence length="157" mass="16318">MKITVVFMVLAVVCATAQQSGSNGVLPSGIPIPLNNQPKNLLKSMMNPFGTYWNPWGIPTGYPLPWFQSLQQPTTTPGSIPPTSGSADINAPSAPSAQSPFGIIRSIGQRSSLWKPWFQSLQQPGLTPGSIPPTSGSADISAPSAPSAPNAPNAPNA</sequence>
<evidence type="ECO:0000256" key="2">
    <source>
        <dbReference type="SAM" id="SignalP"/>
    </source>
</evidence>
<feature type="chain" id="PRO_5026980917" evidence="2">
    <location>
        <begin position="18"/>
        <end position="157"/>
    </location>
</feature>
<evidence type="ECO:0000313" key="4">
    <source>
        <dbReference type="RefSeq" id="XP_024871474.1"/>
    </source>
</evidence>